<proteinExistence type="predicted"/>
<protein>
    <submittedName>
        <fullName evidence="1">Uncharacterized protein</fullName>
    </submittedName>
</protein>
<gene>
    <name evidence="1" type="ORF">N1027_11695</name>
</gene>
<comment type="caution">
    <text evidence="1">The sequence shown here is derived from an EMBL/GenBank/DDBJ whole genome shotgun (WGS) entry which is preliminary data.</text>
</comment>
<dbReference type="Proteomes" id="UP001165584">
    <property type="component" value="Unassembled WGS sequence"/>
</dbReference>
<sequence>MPSEESTRDQAQRRMLVALADSAPLARRRPRALLAVAVFALSGALTGAAVSAAALTADAPNVSRQVPTTAMLSTLVPGSTQLFAKPFIIENGSGPAALDVGPAPEGATELFLSFGCLDAGTHTTSIDGVVSSIFACDGPSLGSGGGRAVIGAGPHTVRVEGEGAYVLWASWSAPAVPPEASAEQSAALADGAVTEAEYREGFARYQQCMADAGYPVDVADAPGPLISYTTSGAAHDSGAEEACYAADFRLIDMAFQAANK</sequence>
<evidence type="ECO:0000313" key="2">
    <source>
        <dbReference type="Proteomes" id="UP001165584"/>
    </source>
</evidence>
<accession>A0ABT2GRE1</accession>
<organism evidence="1 2">
    <name type="scientific">Herbiconiux aconitum</name>
    <dbReference type="NCBI Taxonomy" id="2970913"/>
    <lineage>
        <taxon>Bacteria</taxon>
        <taxon>Bacillati</taxon>
        <taxon>Actinomycetota</taxon>
        <taxon>Actinomycetes</taxon>
        <taxon>Micrococcales</taxon>
        <taxon>Microbacteriaceae</taxon>
        <taxon>Herbiconiux</taxon>
    </lineage>
</organism>
<evidence type="ECO:0000313" key="1">
    <source>
        <dbReference type="EMBL" id="MCS5718797.1"/>
    </source>
</evidence>
<dbReference type="RefSeq" id="WP_259508076.1">
    <property type="nucleotide sequence ID" value="NZ_JANLCM010000002.1"/>
</dbReference>
<name>A0ABT2GRE1_9MICO</name>
<dbReference type="EMBL" id="JANLCM010000002">
    <property type="protein sequence ID" value="MCS5718797.1"/>
    <property type="molecule type" value="Genomic_DNA"/>
</dbReference>
<reference evidence="1" key="1">
    <citation type="submission" date="2022-08" db="EMBL/GenBank/DDBJ databases">
        <authorList>
            <person name="Deng Y."/>
            <person name="Han X.-F."/>
            <person name="Zhang Y.-Q."/>
        </authorList>
    </citation>
    <scope>NUCLEOTIDE SEQUENCE</scope>
    <source>
        <strain evidence="1">CPCC 205763</strain>
    </source>
</reference>
<keyword evidence="2" id="KW-1185">Reference proteome</keyword>